<proteinExistence type="inferred from homology"/>
<dbReference type="Gene3D" id="1.10.1740.10">
    <property type="match status" value="1"/>
</dbReference>
<dbReference type="Proteomes" id="UP001501116">
    <property type="component" value="Unassembled WGS sequence"/>
</dbReference>
<feature type="region of interest" description="Disordered" evidence="5">
    <location>
        <begin position="47"/>
        <end position="109"/>
    </location>
</feature>
<dbReference type="SUPFAM" id="SSF88946">
    <property type="entry name" value="Sigma2 domain of RNA polymerase sigma factors"/>
    <property type="match status" value="1"/>
</dbReference>
<feature type="region of interest" description="Disordered" evidence="5">
    <location>
        <begin position="1"/>
        <end position="34"/>
    </location>
</feature>
<keyword evidence="2" id="KW-0805">Transcription regulation</keyword>
<evidence type="ECO:0000313" key="9">
    <source>
        <dbReference type="Proteomes" id="UP001501116"/>
    </source>
</evidence>
<dbReference type="InterPro" id="IPR007627">
    <property type="entry name" value="RNA_pol_sigma70_r2"/>
</dbReference>
<keyword evidence="9" id="KW-1185">Reference proteome</keyword>
<evidence type="ECO:0000313" key="8">
    <source>
        <dbReference type="EMBL" id="GAA1962606.1"/>
    </source>
</evidence>
<name>A0ABN2R342_9PSEU</name>
<dbReference type="CDD" id="cd06171">
    <property type="entry name" value="Sigma70_r4"/>
    <property type="match status" value="1"/>
</dbReference>
<dbReference type="NCBIfam" id="TIGR02937">
    <property type="entry name" value="sigma70-ECF"/>
    <property type="match status" value="1"/>
</dbReference>
<evidence type="ECO:0000259" key="7">
    <source>
        <dbReference type="Pfam" id="PF08281"/>
    </source>
</evidence>
<evidence type="ECO:0000259" key="6">
    <source>
        <dbReference type="Pfam" id="PF04542"/>
    </source>
</evidence>
<evidence type="ECO:0000256" key="4">
    <source>
        <dbReference type="ARBA" id="ARBA00023163"/>
    </source>
</evidence>
<evidence type="ECO:0000256" key="2">
    <source>
        <dbReference type="ARBA" id="ARBA00023015"/>
    </source>
</evidence>
<dbReference type="PROSITE" id="PS00141">
    <property type="entry name" value="ASP_PROTEASE"/>
    <property type="match status" value="1"/>
</dbReference>
<evidence type="ECO:0008006" key="10">
    <source>
        <dbReference type="Google" id="ProtNLM"/>
    </source>
</evidence>
<feature type="domain" description="RNA polymerase sigma-70 region 2" evidence="6">
    <location>
        <begin position="117"/>
        <end position="179"/>
    </location>
</feature>
<dbReference type="InterPro" id="IPR014293">
    <property type="entry name" value="RNA_pol_sigma70_actinobac"/>
</dbReference>
<dbReference type="Gene3D" id="1.10.10.10">
    <property type="entry name" value="Winged helix-like DNA-binding domain superfamily/Winged helix DNA-binding domain"/>
    <property type="match status" value="1"/>
</dbReference>
<feature type="domain" description="RNA polymerase sigma factor 70 region 4 type 2" evidence="7">
    <location>
        <begin position="221"/>
        <end position="271"/>
    </location>
</feature>
<dbReference type="InterPro" id="IPR013325">
    <property type="entry name" value="RNA_pol_sigma_r2"/>
</dbReference>
<comment type="caution">
    <text evidence="8">The sequence shown here is derived from an EMBL/GenBank/DDBJ whole genome shotgun (WGS) entry which is preliminary data.</text>
</comment>
<dbReference type="InterPro" id="IPR013324">
    <property type="entry name" value="RNA_pol_sigma_r3/r4-like"/>
</dbReference>
<reference evidence="8 9" key="1">
    <citation type="journal article" date="2019" name="Int. J. Syst. Evol. Microbiol.">
        <title>The Global Catalogue of Microorganisms (GCM) 10K type strain sequencing project: providing services to taxonomists for standard genome sequencing and annotation.</title>
        <authorList>
            <consortium name="The Broad Institute Genomics Platform"/>
            <consortium name="The Broad Institute Genome Sequencing Center for Infectious Disease"/>
            <person name="Wu L."/>
            <person name="Ma J."/>
        </authorList>
    </citation>
    <scope>NUCLEOTIDE SEQUENCE [LARGE SCALE GENOMIC DNA]</scope>
    <source>
        <strain evidence="8 9">JCM 14545</strain>
    </source>
</reference>
<evidence type="ECO:0000256" key="3">
    <source>
        <dbReference type="ARBA" id="ARBA00023082"/>
    </source>
</evidence>
<dbReference type="InterPro" id="IPR001969">
    <property type="entry name" value="Aspartic_peptidase_AS"/>
</dbReference>
<keyword evidence="4" id="KW-0804">Transcription</keyword>
<keyword evidence="3" id="KW-0731">Sigma factor</keyword>
<comment type="similarity">
    <text evidence="1">Belongs to the sigma-70 factor family. ECF subfamily.</text>
</comment>
<dbReference type="InterPro" id="IPR013249">
    <property type="entry name" value="RNA_pol_sigma70_r4_t2"/>
</dbReference>
<protein>
    <recommendedName>
        <fullName evidence="10">Sigma-70 family RNA polymerase sigma factor</fullName>
    </recommendedName>
</protein>
<evidence type="ECO:0000256" key="1">
    <source>
        <dbReference type="ARBA" id="ARBA00010641"/>
    </source>
</evidence>
<dbReference type="InterPro" id="IPR014284">
    <property type="entry name" value="RNA_pol_sigma-70_dom"/>
</dbReference>
<dbReference type="SUPFAM" id="SSF88659">
    <property type="entry name" value="Sigma3 and sigma4 domains of RNA polymerase sigma factors"/>
    <property type="match status" value="1"/>
</dbReference>
<dbReference type="PANTHER" id="PTHR43133">
    <property type="entry name" value="RNA POLYMERASE ECF-TYPE SIGMA FACTO"/>
    <property type="match status" value="1"/>
</dbReference>
<dbReference type="InterPro" id="IPR036388">
    <property type="entry name" value="WH-like_DNA-bd_sf"/>
</dbReference>
<gene>
    <name evidence="8" type="ORF">GCM10009754_37390</name>
</gene>
<organism evidence="8 9">
    <name type="scientific">Amycolatopsis minnesotensis</name>
    <dbReference type="NCBI Taxonomy" id="337894"/>
    <lineage>
        <taxon>Bacteria</taxon>
        <taxon>Bacillati</taxon>
        <taxon>Actinomycetota</taxon>
        <taxon>Actinomycetes</taxon>
        <taxon>Pseudonocardiales</taxon>
        <taxon>Pseudonocardiaceae</taxon>
        <taxon>Amycolatopsis</taxon>
    </lineage>
</organism>
<dbReference type="Pfam" id="PF08281">
    <property type="entry name" value="Sigma70_r4_2"/>
    <property type="match status" value="1"/>
</dbReference>
<dbReference type="NCBIfam" id="TIGR02947">
    <property type="entry name" value="SigH_actino"/>
    <property type="match status" value="1"/>
</dbReference>
<evidence type="ECO:0000256" key="5">
    <source>
        <dbReference type="SAM" id="MobiDB-lite"/>
    </source>
</evidence>
<dbReference type="InterPro" id="IPR039425">
    <property type="entry name" value="RNA_pol_sigma-70-like"/>
</dbReference>
<dbReference type="EMBL" id="BAAANN010000013">
    <property type="protein sequence ID" value="GAA1962606.1"/>
    <property type="molecule type" value="Genomic_DNA"/>
</dbReference>
<dbReference type="Pfam" id="PF04542">
    <property type="entry name" value="Sigma70_r2"/>
    <property type="match status" value="1"/>
</dbReference>
<feature type="compositionally biased region" description="Low complexity" evidence="5">
    <location>
        <begin position="52"/>
        <end position="63"/>
    </location>
</feature>
<dbReference type="PANTHER" id="PTHR43133:SF59">
    <property type="entry name" value="ECF RNA POLYMERASE SIGMA FACTOR SIGR"/>
    <property type="match status" value="1"/>
</dbReference>
<accession>A0ABN2R342</accession>
<sequence length="295" mass="32621">MRHLLPGELRGRRGALSSHVRECTNPAGNAGGGGLVDTGVQTTLATPAIHPQRQARAAAAGRRAPSRVSSTQSYAQPRIDEDGEGNGLPSTQNPAVPESGSEQARTERFERDAMPLLDQLYSAAMRMTRNPADAEDLVQETYLKAYSAFASFKEGTNLKAWMYRILTNTYINGYRKRQRQPVQQPTEEITDWQIAKAENHTSSGLRSAEVEAMDKLPDADVKQALQRLPEDFRLAVYLADVEGFAYKEIAEIMDTPIGTVMSRLHRGRAQLRDLLADVARERGFIRAAKQEVAGR</sequence>